<dbReference type="Gene3D" id="3.90.25.10">
    <property type="entry name" value="UDP-galactose 4-epimerase, domain 1"/>
    <property type="match status" value="1"/>
</dbReference>
<proteinExistence type="inferred from homology"/>
<evidence type="ECO:0000256" key="1">
    <source>
        <dbReference type="ARBA" id="ARBA00006328"/>
    </source>
</evidence>
<dbReference type="AlphaFoldDB" id="A0AAN6YZB9"/>
<dbReference type="Pfam" id="PF05368">
    <property type="entry name" value="NmrA"/>
    <property type="match status" value="1"/>
</dbReference>
<dbReference type="PANTHER" id="PTHR42748">
    <property type="entry name" value="NITROGEN METABOLITE REPRESSION PROTEIN NMRA FAMILY MEMBER"/>
    <property type="match status" value="1"/>
</dbReference>
<dbReference type="InterPro" id="IPR008030">
    <property type="entry name" value="NmrA-like"/>
</dbReference>
<dbReference type="InterPro" id="IPR051164">
    <property type="entry name" value="NmrA-like_oxidored"/>
</dbReference>
<evidence type="ECO:0000256" key="2">
    <source>
        <dbReference type="ARBA" id="ARBA00022857"/>
    </source>
</evidence>
<dbReference type="InterPro" id="IPR036291">
    <property type="entry name" value="NAD(P)-bd_dom_sf"/>
</dbReference>
<gene>
    <name evidence="4" type="ORF">N657DRAFT_658779</name>
</gene>
<sequence>MAKIITVIGATGAQGKGVVDAFLNNPAYTVRAITRNPSSQAAKGLAAHGAEVVSADLNDLERLKAAFAGSHIIFGVTNFFEPFAAHQSPTKAMEIEEQQGINMAKAAAATPTLEHYIWSTLPNIKAISGGKYLVPHFEGKNRIDAYIREKEPALLAKTTFLWVAFYATNLVFPMFTPYYIPTADKYLQFGSYAPETPIITIGDVTANIGLFAKAVVEQRDKTANGNIVLAATETRQAGELLHAWAQAQGKKAQFVRVSGEAFREIWPVWAEEMAGMMEFWDDLEFREKSWTEPSGQKVLTKEDLGVTGFKALEETYKALKL</sequence>
<feature type="domain" description="NmrA-like" evidence="3">
    <location>
        <begin position="2"/>
        <end position="287"/>
    </location>
</feature>
<dbReference type="CDD" id="cd05251">
    <property type="entry name" value="NmrA_like_SDR_a"/>
    <property type="match status" value="1"/>
</dbReference>
<comment type="similarity">
    <text evidence="1">Belongs to the NmrA-type oxidoreductase family.</text>
</comment>
<dbReference type="Proteomes" id="UP001302602">
    <property type="component" value="Unassembled WGS sequence"/>
</dbReference>
<reference evidence="4" key="1">
    <citation type="journal article" date="2023" name="Mol. Phylogenet. Evol.">
        <title>Genome-scale phylogeny and comparative genomics of the fungal order Sordariales.</title>
        <authorList>
            <person name="Hensen N."/>
            <person name="Bonometti L."/>
            <person name="Westerberg I."/>
            <person name="Brannstrom I.O."/>
            <person name="Guillou S."/>
            <person name="Cros-Aarteil S."/>
            <person name="Calhoun S."/>
            <person name="Haridas S."/>
            <person name="Kuo A."/>
            <person name="Mondo S."/>
            <person name="Pangilinan J."/>
            <person name="Riley R."/>
            <person name="LaButti K."/>
            <person name="Andreopoulos B."/>
            <person name="Lipzen A."/>
            <person name="Chen C."/>
            <person name="Yan M."/>
            <person name="Daum C."/>
            <person name="Ng V."/>
            <person name="Clum A."/>
            <person name="Steindorff A."/>
            <person name="Ohm R.A."/>
            <person name="Martin F."/>
            <person name="Silar P."/>
            <person name="Natvig D.O."/>
            <person name="Lalanne C."/>
            <person name="Gautier V."/>
            <person name="Ament-Velasquez S.L."/>
            <person name="Kruys A."/>
            <person name="Hutchinson M.I."/>
            <person name="Powell A.J."/>
            <person name="Barry K."/>
            <person name="Miller A.N."/>
            <person name="Grigoriev I.V."/>
            <person name="Debuchy R."/>
            <person name="Gladieux P."/>
            <person name="Hiltunen Thoren M."/>
            <person name="Johannesson H."/>
        </authorList>
    </citation>
    <scope>NUCLEOTIDE SEQUENCE</scope>
    <source>
        <strain evidence="4">CBS 731.68</strain>
    </source>
</reference>
<reference evidence="4" key="2">
    <citation type="submission" date="2023-05" db="EMBL/GenBank/DDBJ databases">
        <authorList>
            <consortium name="Lawrence Berkeley National Laboratory"/>
            <person name="Steindorff A."/>
            <person name="Hensen N."/>
            <person name="Bonometti L."/>
            <person name="Westerberg I."/>
            <person name="Brannstrom I.O."/>
            <person name="Guillou S."/>
            <person name="Cros-Aarteil S."/>
            <person name="Calhoun S."/>
            <person name="Haridas S."/>
            <person name="Kuo A."/>
            <person name="Mondo S."/>
            <person name="Pangilinan J."/>
            <person name="Riley R."/>
            <person name="Labutti K."/>
            <person name="Andreopoulos B."/>
            <person name="Lipzen A."/>
            <person name="Chen C."/>
            <person name="Yanf M."/>
            <person name="Daum C."/>
            <person name="Ng V."/>
            <person name="Clum A."/>
            <person name="Ohm R."/>
            <person name="Martin F."/>
            <person name="Silar P."/>
            <person name="Natvig D."/>
            <person name="Lalanne C."/>
            <person name="Gautier V."/>
            <person name="Ament-Velasquez S.L."/>
            <person name="Kruys A."/>
            <person name="Hutchinson M.I."/>
            <person name="Powell A.J."/>
            <person name="Barry K."/>
            <person name="Miller A.N."/>
            <person name="Grigoriev I.V."/>
            <person name="Debuchy R."/>
            <person name="Gladieux P."/>
            <person name="Thoren M.H."/>
            <person name="Johannesson H."/>
        </authorList>
    </citation>
    <scope>NUCLEOTIDE SEQUENCE</scope>
    <source>
        <strain evidence="4">CBS 731.68</strain>
    </source>
</reference>
<name>A0AAN6YZB9_9PEZI</name>
<keyword evidence="5" id="KW-1185">Reference proteome</keyword>
<keyword evidence="2" id="KW-0521">NADP</keyword>
<comment type="caution">
    <text evidence="4">The sequence shown here is derived from an EMBL/GenBank/DDBJ whole genome shotgun (WGS) entry which is preliminary data.</text>
</comment>
<dbReference type="GeneID" id="87831696"/>
<evidence type="ECO:0000259" key="3">
    <source>
        <dbReference type="Pfam" id="PF05368"/>
    </source>
</evidence>
<dbReference type="Gene3D" id="3.40.50.720">
    <property type="entry name" value="NAD(P)-binding Rossmann-like Domain"/>
    <property type="match status" value="1"/>
</dbReference>
<dbReference type="EMBL" id="MU853244">
    <property type="protein sequence ID" value="KAK4119795.1"/>
    <property type="molecule type" value="Genomic_DNA"/>
</dbReference>
<dbReference type="GO" id="GO:0005634">
    <property type="term" value="C:nucleus"/>
    <property type="evidence" value="ECO:0007669"/>
    <property type="project" value="TreeGrafter"/>
</dbReference>
<dbReference type="SUPFAM" id="SSF51735">
    <property type="entry name" value="NAD(P)-binding Rossmann-fold domains"/>
    <property type="match status" value="1"/>
</dbReference>
<dbReference type="RefSeq" id="XP_062643568.1">
    <property type="nucleotide sequence ID" value="XM_062794927.1"/>
</dbReference>
<accession>A0AAN6YZB9</accession>
<dbReference type="PANTHER" id="PTHR42748:SF28">
    <property type="entry name" value="NMRA-LIKE DOMAIN-CONTAINING PROTEIN"/>
    <property type="match status" value="1"/>
</dbReference>
<evidence type="ECO:0000313" key="4">
    <source>
        <dbReference type="EMBL" id="KAK4119795.1"/>
    </source>
</evidence>
<evidence type="ECO:0000313" key="5">
    <source>
        <dbReference type="Proteomes" id="UP001302602"/>
    </source>
</evidence>
<protein>
    <submittedName>
        <fullName evidence="4">NAD(P)-binding protein</fullName>
    </submittedName>
</protein>
<organism evidence="4 5">
    <name type="scientific">Parathielavia appendiculata</name>
    <dbReference type="NCBI Taxonomy" id="2587402"/>
    <lineage>
        <taxon>Eukaryota</taxon>
        <taxon>Fungi</taxon>
        <taxon>Dikarya</taxon>
        <taxon>Ascomycota</taxon>
        <taxon>Pezizomycotina</taxon>
        <taxon>Sordariomycetes</taxon>
        <taxon>Sordariomycetidae</taxon>
        <taxon>Sordariales</taxon>
        <taxon>Chaetomiaceae</taxon>
        <taxon>Parathielavia</taxon>
    </lineage>
</organism>